<accession>A0A5C3LV19</accession>
<evidence type="ECO:0000313" key="1">
    <source>
        <dbReference type="EMBL" id="TFK36662.1"/>
    </source>
</evidence>
<dbReference type="Proteomes" id="UP000308652">
    <property type="component" value="Unassembled WGS sequence"/>
</dbReference>
<organism evidence="1 2">
    <name type="scientific">Crucibulum laeve</name>
    <dbReference type="NCBI Taxonomy" id="68775"/>
    <lineage>
        <taxon>Eukaryota</taxon>
        <taxon>Fungi</taxon>
        <taxon>Dikarya</taxon>
        <taxon>Basidiomycota</taxon>
        <taxon>Agaricomycotina</taxon>
        <taxon>Agaricomycetes</taxon>
        <taxon>Agaricomycetidae</taxon>
        <taxon>Agaricales</taxon>
        <taxon>Agaricineae</taxon>
        <taxon>Nidulariaceae</taxon>
        <taxon>Crucibulum</taxon>
    </lineage>
</organism>
<keyword evidence="2" id="KW-1185">Reference proteome</keyword>
<dbReference type="EMBL" id="ML213612">
    <property type="protein sequence ID" value="TFK36662.1"/>
    <property type="molecule type" value="Genomic_DNA"/>
</dbReference>
<evidence type="ECO:0000313" key="2">
    <source>
        <dbReference type="Proteomes" id="UP000308652"/>
    </source>
</evidence>
<gene>
    <name evidence="1" type="ORF">BDQ12DRAFT_754747</name>
</gene>
<proteinExistence type="predicted"/>
<dbReference type="STRING" id="68775.A0A5C3LV19"/>
<reference evidence="1 2" key="1">
    <citation type="journal article" date="2019" name="Nat. Ecol. Evol.">
        <title>Megaphylogeny resolves global patterns of mushroom evolution.</title>
        <authorList>
            <person name="Varga T."/>
            <person name="Krizsan K."/>
            <person name="Foldi C."/>
            <person name="Dima B."/>
            <person name="Sanchez-Garcia M."/>
            <person name="Sanchez-Ramirez S."/>
            <person name="Szollosi G.J."/>
            <person name="Szarkandi J.G."/>
            <person name="Papp V."/>
            <person name="Albert L."/>
            <person name="Andreopoulos W."/>
            <person name="Angelini C."/>
            <person name="Antonin V."/>
            <person name="Barry K.W."/>
            <person name="Bougher N.L."/>
            <person name="Buchanan P."/>
            <person name="Buyck B."/>
            <person name="Bense V."/>
            <person name="Catcheside P."/>
            <person name="Chovatia M."/>
            <person name="Cooper J."/>
            <person name="Damon W."/>
            <person name="Desjardin D."/>
            <person name="Finy P."/>
            <person name="Geml J."/>
            <person name="Haridas S."/>
            <person name="Hughes K."/>
            <person name="Justo A."/>
            <person name="Karasinski D."/>
            <person name="Kautmanova I."/>
            <person name="Kiss B."/>
            <person name="Kocsube S."/>
            <person name="Kotiranta H."/>
            <person name="LaButti K.M."/>
            <person name="Lechner B.E."/>
            <person name="Liimatainen K."/>
            <person name="Lipzen A."/>
            <person name="Lukacs Z."/>
            <person name="Mihaltcheva S."/>
            <person name="Morgado L.N."/>
            <person name="Niskanen T."/>
            <person name="Noordeloos M.E."/>
            <person name="Ohm R.A."/>
            <person name="Ortiz-Santana B."/>
            <person name="Ovrebo C."/>
            <person name="Racz N."/>
            <person name="Riley R."/>
            <person name="Savchenko A."/>
            <person name="Shiryaev A."/>
            <person name="Soop K."/>
            <person name="Spirin V."/>
            <person name="Szebenyi C."/>
            <person name="Tomsovsky M."/>
            <person name="Tulloss R.E."/>
            <person name="Uehling J."/>
            <person name="Grigoriev I.V."/>
            <person name="Vagvolgyi C."/>
            <person name="Papp T."/>
            <person name="Martin F.M."/>
            <person name="Miettinen O."/>
            <person name="Hibbett D.S."/>
            <person name="Nagy L.G."/>
        </authorList>
    </citation>
    <scope>NUCLEOTIDE SEQUENCE [LARGE SCALE GENOMIC DNA]</scope>
    <source>
        <strain evidence="1 2">CBS 166.37</strain>
    </source>
</reference>
<protein>
    <submittedName>
        <fullName evidence="1">Uncharacterized protein</fullName>
    </submittedName>
</protein>
<sequence>MFESSSLTSYGRVASATTLLVKGHQEMVFRQFQGLFPDMLIRSMLYTNLHVAWWNFPALNITVRLFKITPASDSFSNLAAVVSHNQTQPLSTPGREVQPTWEEPGSKVANDYKTEDNLTVVIMNILRHAFHN</sequence>
<dbReference type="AlphaFoldDB" id="A0A5C3LV19"/>
<name>A0A5C3LV19_9AGAR</name>